<dbReference type="PANTHER" id="PTHR10887">
    <property type="entry name" value="DNA2/NAM7 HELICASE FAMILY"/>
    <property type="match status" value="1"/>
</dbReference>
<organism evidence="2 3">
    <name type="scientific">Petrimonas mucosa</name>
    <dbReference type="NCBI Taxonomy" id="1642646"/>
    <lineage>
        <taxon>Bacteria</taxon>
        <taxon>Pseudomonadati</taxon>
        <taxon>Bacteroidota</taxon>
        <taxon>Bacteroidia</taxon>
        <taxon>Bacteroidales</taxon>
        <taxon>Dysgonomonadaceae</taxon>
        <taxon>Petrimonas</taxon>
    </lineage>
</organism>
<keyword evidence="3" id="KW-1185">Reference proteome</keyword>
<dbReference type="InterPro" id="IPR041679">
    <property type="entry name" value="DNA2/NAM7-like_C"/>
</dbReference>
<dbReference type="InterPro" id="IPR003695">
    <property type="entry name" value="Ppx_GppA_N"/>
</dbReference>
<dbReference type="InterPro" id="IPR027417">
    <property type="entry name" value="P-loop_NTPase"/>
</dbReference>
<protein>
    <submittedName>
        <fullName evidence="2">Putative ATP-dependent helicase MJ0104</fullName>
        <ecNumber evidence="2">3.6.4.-</ecNumber>
    </submittedName>
</protein>
<dbReference type="CDD" id="cd00164">
    <property type="entry name" value="S1_like"/>
    <property type="match status" value="1"/>
</dbReference>
<dbReference type="GO" id="GO:0016787">
    <property type="term" value="F:hydrolase activity"/>
    <property type="evidence" value="ECO:0007669"/>
    <property type="project" value="UniProtKB-KW"/>
</dbReference>
<proteinExistence type="predicted"/>
<feature type="domain" description="S1 motif" evidence="1">
    <location>
        <begin position="6"/>
        <end position="78"/>
    </location>
</feature>
<dbReference type="Pfam" id="PF02541">
    <property type="entry name" value="Ppx-GppA"/>
    <property type="match status" value="1"/>
</dbReference>
<dbReference type="Gene3D" id="2.40.50.140">
    <property type="entry name" value="Nucleic acid-binding proteins"/>
    <property type="match status" value="1"/>
</dbReference>
<dbReference type="Gene3D" id="3.30.420.40">
    <property type="match status" value="1"/>
</dbReference>
<dbReference type="InterPro" id="IPR041677">
    <property type="entry name" value="DNA2/NAM7_AAA_11"/>
</dbReference>
<dbReference type="RefSeq" id="WP_071137347.1">
    <property type="nucleotide sequence ID" value="NZ_LT608328.1"/>
</dbReference>
<dbReference type="SUPFAM" id="SSF53067">
    <property type="entry name" value="Actin-like ATPase domain"/>
    <property type="match status" value="2"/>
</dbReference>
<dbReference type="GO" id="GO:0003676">
    <property type="term" value="F:nucleic acid binding"/>
    <property type="evidence" value="ECO:0007669"/>
    <property type="project" value="InterPro"/>
</dbReference>
<keyword evidence="2" id="KW-0067">ATP-binding</keyword>
<dbReference type="InterPro" id="IPR012340">
    <property type="entry name" value="NA-bd_OB-fold"/>
</dbReference>
<dbReference type="KEGG" id="pmuc:ING2E5A_2163"/>
<dbReference type="InterPro" id="IPR043129">
    <property type="entry name" value="ATPase_NBD"/>
</dbReference>
<dbReference type="EMBL" id="LT608328">
    <property type="protein sequence ID" value="SCM58976.1"/>
    <property type="molecule type" value="Genomic_DNA"/>
</dbReference>
<dbReference type="InterPro" id="IPR045055">
    <property type="entry name" value="DNA2/NAM7-like"/>
</dbReference>
<dbReference type="Proteomes" id="UP000178485">
    <property type="component" value="Chromosome i"/>
</dbReference>
<dbReference type="PROSITE" id="PS50126">
    <property type="entry name" value="S1"/>
    <property type="match status" value="1"/>
</dbReference>
<dbReference type="Gene3D" id="3.30.420.150">
    <property type="entry name" value="Exopolyphosphatase. Domain 2"/>
    <property type="match status" value="1"/>
</dbReference>
<keyword evidence="2" id="KW-0547">Nucleotide-binding</keyword>
<evidence type="ECO:0000313" key="3">
    <source>
        <dbReference type="Proteomes" id="UP000178485"/>
    </source>
</evidence>
<dbReference type="EC" id="3.6.4.-" evidence="2"/>
<sequence>MEYNKGDNIKVQISNITDIGAFVKLEGRASGMIHYSEVPCKFGQVSNYLAIGQEIEVVVLGPGKPDKYGNPRYNLSKKKIDEQAIREQVALDIDNLGGEEKSIREIWKIFTQINKCLLQYMKQPILLDANSARLNKADGKLVVKLNTESKFELFQKSFKQRFNTDLIPIGKDSWNFYANIDTIPSSSLKAFEEECECLYMNFFPQPYVEGRIWNYKKEHRENIESQLEDCFPNIVIVSNKKGELSFRQAYSSHSQARDFFIALRDILTEIKEGCTVEDEETGEEKEYEPIPFDFEIFPLEEQDKFLIERNVFGQQEHEAVVIGTLRGETFSCDGIEVGKLKNVNYPSLTFIIDKDNITAVDKLVSDKKLSKVSTDLTGDSEKVNRLQESFDFITENFEQLRNPMLASYLFDASKATPTDEKKVKSRIEQIKANQLNKHLNEWQIESIAKAVEAKDLAVIQGPPGTGKSTAIAELIWQLALTNPKDRTLLTSEANLAVDNALDRLKFSDHNIVKPIRIGAGDKFSSEGLPYAITEMMKWAGIDFSKNYILAEDNRAIEESDEYKLFNQDNIVLVRWMKNIINRSQIQDETIERAWFHFMLNLPMEFRKKVFNLYRNNCNVIGATCSSITEKNYAAIESQKEDVESRFMKRYKTVFMDDEHLAFDVVVQDEASKATPSELSMPLVYGTKSIIIGDHRQLPPNLDREDILYKLHYQALQSVDVEEKEQIIELEKFVRYHFDQLEKSHFERLFTQANDSIKGTFRKQYRMHPDINKVIEQFYTKDGGLECGFINEDYESEGTPFSRYHGINIEGLISPENHVIWIDTNSPEIAEGTSRTNRGEVDAIEWVLSQMASSDSFASYNDKFVNEEDKEIGLITFYGAQLRLLRQLQGKYSGKLTLKPSSVDRFQGMERNVVIVSLVRSNCIAENEKQAPDYRVYKDLGYRKQTDFGFAKSPNRLNVALSRAKRLLIIVGNSAHYSTYKNKEGEAIYKNVFDSIKNNPNGRIIHWEHKLMKKRPRPISKNRSANLNTRDINPETDGHLRVIETWLKPNANRINPKIAVLELSTKAVKCLIGKDQELIKNAKVDEFNFQNFIRNANKTETGKGLDAQNDMNLRYFERNVLPTIRNWKRVMMQEDVDVVYTVATAAYRTARNRDDIIAFIKEKTGINVRILSKKEESVSTMFAYLFSSRYKQQMLSSQHVIMIDQGGGSTEVSVFQNSDLVSSYSINLGTTALRNILFLDSDRDTPVSEALKRSDQKLKERLVVFYKNMGDAMTSETESFCISVGTAITHATGGKNNAAQHDRVMTREKIEACIETCTQAILDQFDTVEQLNEFDFEASGSSKRLDDQITMRLGLPMFLSLMDRFNIKEIHVSGTGLWYGIYLQHLHNIADN</sequence>
<accession>A0A1G4G8U6</accession>
<keyword evidence="2" id="KW-0378">Hydrolase</keyword>
<dbReference type="Pfam" id="PF13086">
    <property type="entry name" value="AAA_11"/>
    <property type="match status" value="1"/>
</dbReference>
<dbReference type="InterPro" id="IPR047187">
    <property type="entry name" value="SF1_C_Upf1"/>
</dbReference>
<dbReference type="InterPro" id="IPR003029">
    <property type="entry name" value="S1_domain"/>
</dbReference>
<gene>
    <name evidence="2" type="ORF">ING2E5A_2163</name>
</gene>
<dbReference type="CDD" id="cd18808">
    <property type="entry name" value="SF1_C_Upf1"/>
    <property type="match status" value="1"/>
</dbReference>
<evidence type="ECO:0000313" key="2">
    <source>
        <dbReference type="EMBL" id="SCM58976.1"/>
    </source>
</evidence>
<evidence type="ECO:0000259" key="1">
    <source>
        <dbReference type="PROSITE" id="PS50126"/>
    </source>
</evidence>
<dbReference type="SMART" id="SM00316">
    <property type="entry name" value="S1"/>
    <property type="match status" value="1"/>
</dbReference>
<dbReference type="SUPFAM" id="SSF52540">
    <property type="entry name" value="P-loop containing nucleoside triphosphate hydrolases"/>
    <property type="match status" value="1"/>
</dbReference>
<dbReference type="STRING" id="1642646.ING2E5A_2163"/>
<dbReference type="Gene3D" id="3.40.50.300">
    <property type="entry name" value="P-loop containing nucleotide triphosphate hydrolases"/>
    <property type="match status" value="2"/>
</dbReference>
<dbReference type="SUPFAM" id="SSF50249">
    <property type="entry name" value="Nucleic acid-binding proteins"/>
    <property type="match status" value="1"/>
</dbReference>
<reference evidence="2 3" key="1">
    <citation type="submission" date="2016-08" db="EMBL/GenBank/DDBJ databases">
        <authorList>
            <person name="Seilhamer J.J."/>
        </authorList>
    </citation>
    <scope>NUCLEOTIDE SEQUENCE [LARGE SCALE GENOMIC DNA]</scope>
    <source>
        <strain evidence="2">ING2-E5A</strain>
    </source>
</reference>
<dbReference type="GO" id="GO:0004386">
    <property type="term" value="F:helicase activity"/>
    <property type="evidence" value="ECO:0007669"/>
    <property type="project" value="UniProtKB-KW"/>
</dbReference>
<keyword evidence="2" id="KW-0347">Helicase</keyword>
<dbReference type="Pfam" id="PF00575">
    <property type="entry name" value="S1"/>
    <property type="match status" value="1"/>
</dbReference>
<name>A0A1G4G8U6_9BACT</name>
<dbReference type="PANTHER" id="PTHR10887:SF495">
    <property type="entry name" value="HELICASE SENATAXIN ISOFORM X1-RELATED"/>
    <property type="match status" value="1"/>
</dbReference>
<dbReference type="Pfam" id="PF13087">
    <property type="entry name" value="AAA_12"/>
    <property type="match status" value="1"/>
</dbReference>